<keyword evidence="2" id="KW-0548">Nucleotidyltransferase</keyword>
<dbReference type="Gene3D" id="3.30.420.10">
    <property type="entry name" value="Ribonuclease H-like superfamily/Ribonuclease H"/>
    <property type="match status" value="1"/>
</dbReference>
<evidence type="ECO:0000313" key="2">
    <source>
        <dbReference type="EMBL" id="XDI36817.1"/>
    </source>
</evidence>
<accession>A0AB39BSF6</accession>
<dbReference type="GO" id="GO:0004523">
    <property type="term" value="F:RNA-DNA hybrid ribonuclease activity"/>
    <property type="evidence" value="ECO:0007669"/>
    <property type="project" value="InterPro"/>
</dbReference>
<dbReference type="InterPro" id="IPR012337">
    <property type="entry name" value="RNaseH-like_sf"/>
</dbReference>
<dbReference type="AlphaFoldDB" id="A0AB39BSF6"/>
<name>A0AB39BSF6_9BACI</name>
<sequence length="221" mass="26018">MMKIRIEWIYRIPKGNRTFFMQSEFMTLNDVLLLSSDLEKSGRLKSIEYFDQQDRSWTKKELDKLSKIHETEPQDVSVYVDGGYDKNTKLAGLGIVIYFTQHQKKWRIRRNEQIEYITDNNEAELAAMHVAMQLLEENEVRHQTITLYSDSQVAVNQASGEWPSYEENYRLWLDKIDDLKGKMKLEVQYVQIERKDNKEADQLANQALSGIKISGKKERST</sequence>
<dbReference type="PANTHER" id="PTHR47723">
    <property type="entry name" value="OS05G0353850 PROTEIN"/>
    <property type="match status" value="1"/>
</dbReference>
<keyword evidence="2" id="KW-0808">Transferase</keyword>
<dbReference type="CDD" id="cd09279">
    <property type="entry name" value="RNase_HI_like"/>
    <property type="match status" value="1"/>
</dbReference>
<keyword evidence="2" id="KW-0695">RNA-directed DNA polymerase</keyword>
<dbReference type="PROSITE" id="PS50879">
    <property type="entry name" value="RNASE_H_1"/>
    <property type="match status" value="1"/>
</dbReference>
<feature type="domain" description="RNase H type-1" evidence="1">
    <location>
        <begin position="72"/>
        <end position="209"/>
    </location>
</feature>
<dbReference type="SUPFAM" id="SSF53098">
    <property type="entry name" value="Ribonuclease H-like"/>
    <property type="match status" value="1"/>
</dbReference>
<dbReference type="RefSeq" id="WP_368504197.1">
    <property type="nucleotide sequence ID" value="NZ_CP162551.1"/>
</dbReference>
<dbReference type="PANTHER" id="PTHR47723:SF19">
    <property type="entry name" value="POLYNUCLEOTIDYL TRANSFERASE, RIBONUCLEASE H-LIKE SUPERFAMILY PROTEIN"/>
    <property type="match status" value="1"/>
</dbReference>
<dbReference type="InterPro" id="IPR036397">
    <property type="entry name" value="RNaseH_sf"/>
</dbReference>
<protein>
    <submittedName>
        <fullName evidence="2">Reverse transcriptase-like protein</fullName>
    </submittedName>
</protein>
<dbReference type="EMBL" id="CP162551">
    <property type="protein sequence ID" value="XDI36817.1"/>
    <property type="molecule type" value="Genomic_DNA"/>
</dbReference>
<dbReference type="NCBIfam" id="NF005822">
    <property type="entry name" value="PRK07708.1"/>
    <property type="match status" value="1"/>
</dbReference>
<evidence type="ECO:0000259" key="1">
    <source>
        <dbReference type="PROSITE" id="PS50879"/>
    </source>
</evidence>
<organism evidence="2">
    <name type="scientific">Alkalihalophilus sp. As8PL</name>
    <dbReference type="NCBI Taxonomy" id="3237103"/>
    <lineage>
        <taxon>Bacteria</taxon>
        <taxon>Bacillati</taxon>
        <taxon>Bacillota</taxon>
        <taxon>Bacilli</taxon>
        <taxon>Bacillales</taxon>
        <taxon>Bacillaceae</taxon>
        <taxon>Alkalihalophilus</taxon>
    </lineage>
</organism>
<reference evidence="2" key="1">
    <citation type="submission" date="2024-07" db="EMBL/GenBank/DDBJ databases">
        <title>Identification and characteristics of an arsenic-resistant bacterial isolate, which belongs to a novel species.</title>
        <authorList>
            <person name="Juszczyk A."/>
            <person name="Kowalczyk A."/>
            <person name="Was K."/>
            <person name="Kosowicz W."/>
            <person name="Budzyn A."/>
            <person name="Latowski D."/>
        </authorList>
    </citation>
    <scope>NUCLEOTIDE SEQUENCE</scope>
    <source>
        <strain evidence="2">As8PL</strain>
    </source>
</reference>
<dbReference type="GO" id="GO:0003676">
    <property type="term" value="F:nucleic acid binding"/>
    <property type="evidence" value="ECO:0007669"/>
    <property type="project" value="InterPro"/>
</dbReference>
<dbReference type="InterPro" id="IPR002156">
    <property type="entry name" value="RNaseH_domain"/>
</dbReference>
<gene>
    <name evidence="2" type="ORF">AB3N04_19425</name>
</gene>
<dbReference type="InterPro" id="IPR053151">
    <property type="entry name" value="RNase_H-like"/>
</dbReference>
<dbReference type="Pfam" id="PF13456">
    <property type="entry name" value="RVT_3"/>
    <property type="match status" value="1"/>
</dbReference>
<proteinExistence type="predicted"/>
<dbReference type="GO" id="GO:0003964">
    <property type="term" value="F:RNA-directed DNA polymerase activity"/>
    <property type="evidence" value="ECO:0007669"/>
    <property type="project" value="UniProtKB-KW"/>
</dbReference>